<dbReference type="AlphaFoldDB" id="A0A2I7N6N4"/>
<name>A0A2I7N6N4_9NEIS</name>
<dbReference type="SUPFAM" id="SSF53092">
    <property type="entry name" value="Creatinase/prolidase N-terminal domain"/>
    <property type="match status" value="1"/>
</dbReference>
<evidence type="ECO:0000256" key="3">
    <source>
        <dbReference type="ARBA" id="ARBA00022723"/>
    </source>
</evidence>
<comment type="similarity">
    <text evidence="1 6">Belongs to the peptidase M24B family.</text>
</comment>
<keyword evidence="4" id="KW-0378">Hydrolase</keyword>
<feature type="domain" description="Creatinase N-terminal" evidence="8">
    <location>
        <begin position="6"/>
        <end position="128"/>
    </location>
</feature>
<evidence type="ECO:0000313" key="11">
    <source>
        <dbReference type="Proteomes" id="UP000236655"/>
    </source>
</evidence>
<dbReference type="PROSITE" id="PS00491">
    <property type="entry name" value="PROLINE_PEPTIDASE"/>
    <property type="match status" value="1"/>
</dbReference>
<sequence>MNIAGRLQALRKHMSEHKLDIYLIPSIDAHNSEYVPECWQRRPWISGFDGSAGEVMVTMEHAYLWTDGRYFLQANQQLDANHYSLMKQSGFTPETEQWLADNGKGKRLGIDPRLVGIERANKFEKIMSSISGEMVVLEENLVDKAKLDLGEHASLPSAPAFHLAEMYTGISLTQRLQWLRNKLAEADVDYIALNVLDEIAWLFNIRGADIDYNPLVISYALVGRNEAILFVDREKIGHELLSILTGAGVKLAEYNDFGKTVSALKGVVWLDEKTATYWMLKEASINAKVKLSRSPIVAAKACKNETEKEGARKAHIKDAAAVINFFVWLEQNWKSGVDEISAAEMLADFRSQQPDLKGSSFSTISGFASNGAIIHYRATPETSKVINDSTLYLIDSGGQYLEGTTDITRTLHLGVPTETQRRHYTLVLKGHLALARAIFPYGTCGEHLDVLARQALWNEYLNYRHGTGHGVGSFLCVHEGPQKISQALSGVPLIPGMIVSNEPGLYLDGEYGIRIENLCLIHEISAAKNSEYGPFYGFEDLTLVPYCKKLINLDLLDKVEVEQINSYYQQIREKVRPLLNEEQQSWLDSELKLID</sequence>
<dbReference type="OrthoDB" id="9806388at2"/>
<dbReference type="Proteomes" id="UP000236655">
    <property type="component" value="Chromosome"/>
</dbReference>
<dbReference type="Pfam" id="PF16189">
    <property type="entry name" value="Creatinase_N_2"/>
    <property type="match status" value="1"/>
</dbReference>
<dbReference type="SUPFAM" id="SSF55920">
    <property type="entry name" value="Creatinase/aminopeptidase"/>
    <property type="match status" value="1"/>
</dbReference>
<feature type="domain" description="Peptidase M24 C-terminal" evidence="9">
    <location>
        <begin position="534"/>
        <end position="590"/>
    </location>
</feature>
<keyword evidence="11" id="KW-1185">Reference proteome</keyword>
<dbReference type="Gene3D" id="3.90.230.10">
    <property type="entry name" value="Creatinase/methionine aminopeptidase superfamily"/>
    <property type="match status" value="1"/>
</dbReference>
<dbReference type="InterPro" id="IPR001131">
    <property type="entry name" value="Peptidase_M24B_aminopep-P_CS"/>
</dbReference>
<dbReference type="Pfam" id="PF16188">
    <property type="entry name" value="Peptidase_M24_C"/>
    <property type="match status" value="1"/>
</dbReference>
<dbReference type="GO" id="GO:0046872">
    <property type="term" value="F:metal ion binding"/>
    <property type="evidence" value="ECO:0007669"/>
    <property type="project" value="UniProtKB-KW"/>
</dbReference>
<evidence type="ECO:0000259" key="8">
    <source>
        <dbReference type="Pfam" id="PF01321"/>
    </source>
</evidence>
<evidence type="ECO:0000313" key="10">
    <source>
        <dbReference type="EMBL" id="AUR52136.1"/>
    </source>
</evidence>
<evidence type="ECO:0000256" key="5">
    <source>
        <dbReference type="ARBA" id="ARBA00023049"/>
    </source>
</evidence>
<dbReference type="InterPro" id="IPR029149">
    <property type="entry name" value="Creatin/AminoP/Spt16_N"/>
</dbReference>
<accession>A0A2I7N6N4</accession>
<evidence type="ECO:0000256" key="6">
    <source>
        <dbReference type="RuleBase" id="RU000590"/>
    </source>
</evidence>
<organism evidence="10 11">
    <name type="scientific">Aquella oligotrophica</name>
    <dbReference type="NCBI Taxonomy" id="2067065"/>
    <lineage>
        <taxon>Bacteria</taxon>
        <taxon>Pseudomonadati</taxon>
        <taxon>Pseudomonadota</taxon>
        <taxon>Betaproteobacteria</taxon>
        <taxon>Neisseriales</taxon>
        <taxon>Neisseriaceae</taxon>
        <taxon>Aquella</taxon>
    </lineage>
</organism>
<dbReference type="KEGG" id="nba:CUN60_07420"/>
<dbReference type="Pfam" id="PF01321">
    <property type="entry name" value="Creatinase_N"/>
    <property type="match status" value="1"/>
</dbReference>
<evidence type="ECO:0000256" key="2">
    <source>
        <dbReference type="ARBA" id="ARBA00022670"/>
    </source>
</evidence>
<dbReference type="InterPro" id="IPR050422">
    <property type="entry name" value="X-Pro_aminopeptidase_P"/>
</dbReference>
<keyword evidence="5" id="KW-0482">Metalloprotease</keyword>
<dbReference type="FunFam" id="3.40.350.10:FF:000003">
    <property type="entry name" value="Xaa-pro aminopeptidase P"/>
    <property type="match status" value="1"/>
</dbReference>
<dbReference type="InterPro" id="IPR000587">
    <property type="entry name" value="Creatinase_N"/>
</dbReference>
<evidence type="ECO:0000256" key="4">
    <source>
        <dbReference type="ARBA" id="ARBA00022801"/>
    </source>
</evidence>
<protein>
    <submittedName>
        <fullName evidence="10">Aminopeptidase P family protein</fullName>
    </submittedName>
</protein>
<dbReference type="GO" id="GO:0070006">
    <property type="term" value="F:metalloaminopeptidase activity"/>
    <property type="evidence" value="ECO:0007669"/>
    <property type="project" value="InterPro"/>
</dbReference>
<evidence type="ECO:0000256" key="1">
    <source>
        <dbReference type="ARBA" id="ARBA00008766"/>
    </source>
</evidence>
<evidence type="ECO:0000259" key="9">
    <source>
        <dbReference type="Pfam" id="PF16188"/>
    </source>
</evidence>
<keyword evidence="2" id="KW-0645">Protease</keyword>
<dbReference type="InterPro" id="IPR033740">
    <property type="entry name" value="Pept_M24B"/>
</dbReference>
<keyword evidence="10" id="KW-0031">Aminopeptidase</keyword>
<proteinExistence type="inferred from homology"/>
<dbReference type="FunFam" id="3.90.230.10:FF:000009">
    <property type="entry name" value="xaa-Pro aminopeptidase 2"/>
    <property type="match status" value="1"/>
</dbReference>
<reference evidence="11" key="1">
    <citation type="submission" date="2017-11" db="EMBL/GenBank/DDBJ databases">
        <authorList>
            <person name="Chan K.G."/>
            <person name="Lee L.S."/>
        </authorList>
    </citation>
    <scope>NUCLEOTIDE SEQUENCE [LARGE SCALE GENOMIC DNA]</scope>
    <source>
        <strain evidence="11">DSM 100970</strain>
    </source>
</reference>
<gene>
    <name evidence="10" type="ORF">CUN60_07420</name>
</gene>
<dbReference type="PANTHER" id="PTHR43763">
    <property type="entry name" value="XAA-PRO AMINOPEPTIDASE 1"/>
    <property type="match status" value="1"/>
</dbReference>
<dbReference type="Gene3D" id="3.40.350.10">
    <property type="entry name" value="Creatinase/prolidase N-terminal domain"/>
    <property type="match status" value="2"/>
</dbReference>
<dbReference type="Pfam" id="PF00557">
    <property type="entry name" value="Peptidase_M24"/>
    <property type="match status" value="1"/>
</dbReference>
<keyword evidence="3 6" id="KW-0479">Metal-binding</keyword>
<dbReference type="GO" id="GO:0006508">
    <property type="term" value="P:proteolysis"/>
    <property type="evidence" value="ECO:0007669"/>
    <property type="project" value="UniProtKB-KW"/>
</dbReference>
<dbReference type="EMBL" id="CP024847">
    <property type="protein sequence ID" value="AUR52136.1"/>
    <property type="molecule type" value="Genomic_DNA"/>
</dbReference>
<evidence type="ECO:0000259" key="7">
    <source>
        <dbReference type="Pfam" id="PF00557"/>
    </source>
</evidence>
<dbReference type="InterPro" id="IPR000994">
    <property type="entry name" value="Pept_M24"/>
</dbReference>
<dbReference type="PANTHER" id="PTHR43763:SF6">
    <property type="entry name" value="XAA-PRO AMINOPEPTIDASE 1"/>
    <property type="match status" value="1"/>
</dbReference>
<dbReference type="InterPro" id="IPR032416">
    <property type="entry name" value="Peptidase_M24_C"/>
</dbReference>
<dbReference type="CDD" id="cd01085">
    <property type="entry name" value="APP"/>
    <property type="match status" value="1"/>
</dbReference>
<dbReference type="RefSeq" id="WP_102951432.1">
    <property type="nucleotide sequence ID" value="NZ_CP024847.1"/>
</dbReference>
<feature type="domain" description="Peptidase M24" evidence="7">
    <location>
        <begin position="310"/>
        <end position="523"/>
    </location>
</feature>
<dbReference type="GO" id="GO:0005737">
    <property type="term" value="C:cytoplasm"/>
    <property type="evidence" value="ECO:0007669"/>
    <property type="project" value="UniProtKB-ARBA"/>
</dbReference>
<dbReference type="InterPro" id="IPR036005">
    <property type="entry name" value="Creatinase/aminopeptidase-like"/>
</dbReference>